<dbReference type="Gene3D" id="1.10.510.10">
    <property type="entry name" value="Transferase(Phosphotransferase) domain 1"/>
    <property type="match status" value="1"/>
</dbReference>
<sequence>MSKKSARNAERTDNKMKDGERSILNDLPWNPFVAGAVDAFSDKMNLYLLLEVIPCGTLRSLIQKQGPFSATSAAFYFANIVAGLTFLHRNELLHRDLKPENILVGADGYLVIADFGTTAREDADTDWVMVGSPAYMAPELVSNDKQSEFSFSGIDWWSAGIILFELSTRKLPFHGTEQQVHAAAASGVIPWCKEIKMGKQLKDLISRLLTIDACKRLGYVSWEHVQNHPWLNQVSWSSIEERKYLAPYVPKEPHLEDTWHSNPLPKQRKIPGLKIVPPPPYLAHNDCFPLKVEKVELQAQAQPPADDCIVASPHSLEC</sequence>
<dbReference type="SUPFAM" id="SSF56112">
    <property type="entry name" value="Protein kinase-like (PK-like)"/>
    <property type="match status" value="1"/>
</dbReference>
<evidence type="ECO:0000256" key="2">
    <source>
        <dbReference type="ARBA" id="ARBA00022527"/>
    </source>
</evidence>
<keyword evidence="4" id="KW-0547">Nucleotide-binding</keyword>
<evidence type="ECO:0000256" key="3">
    <source>
        <dbReference type="ARBA" id="ARBA00022679"/>
    </source>
</evidence>
<dbReference type="GO" id="GO:0005524">
    <property type="term" value="F:ATP binding"/>
    <property type="evidence" value="ECO:0007669"/>
    <property type="project" value="UniProtKB-KW"/>
</dbReference>
<evidence type="ECO:0000256" key="7">
    <source>
        <dbReference type="ARBA" id="ARBA00047292"/>
    </source>
</evidence>
<keyword evidence="5" id="KW-0418">Kinase</keyword>
<dbReference type="Pfam" id="PF00069">
    <property type="entry name" value="Pkinase"/>
    <property type="match status" value="1"/>
</dbReference>
<dbReference type="AlphaFoldDB" id="A0A9P7KE81"/>
<dbReference type="Proteomes" id="UP000775547">
    <property type="component" value="Unassembled WGS sequence"/>
</dbReference>
<evidence type="ECO:0000256" key="4">
    <source>
        <dbReference type="ARBA" id="ARBA00022741"/>
    </source>
</evidence>
<accession>A0A9P7KE81</accession>
<dbReference type="EC" id="2.7.11.11" evidence="1"/>
<dbReference type="PROSITE" id="PS50011">
    <property type="entry name" value="PROTEIN_KINASE_DOM"/>
    <property type="match status" value="1"/>
</dbReference>
<reference evidence="10" key="2">
    <citation type="submission" date="2021-10" db="EMBL/GenBank/DDBJ databases">
        <title>Phylogenomics reveals ancestral predisposition of the termite-cultivated fungus Termitomyces towards a domesticated lifestyle.</title>
        <authorList>
            <person name="Auxier B."/>
            <person name="Grum-Grzhimaylo A."/>
            <person name="Cardenas M.E."/>
            <person name="Lodge J.D."/>
            <person name="Laessoe T."/>
            <person name="Pedersen O."/>
            <person name="Smith M.E."/>
            <person name="Kuyper T.W."/>
            <person name="Franco-Molano E.A."/>
            <person name="Baroni T.J."/>
            <person name="Aanen D.K."/>
        </authorList>
    </citation>
    <scope>NUCLEOTIDE SEQUENCE</scope>
    <source>
        <strain evidence="10">AP01</strain>
        <tissue evidence="10">Mycelium</tissue>
    </source>
</reference>
<keyword evidence="6" id="KW-0067">ATP-binding</keyword>
<comment type="catalytic activity">
    <reaction evidence="8">
        <text>L-seryl-[protein] + ATP = O-phospho-L-seryl-[protein] + ADP + H(+)</text>
        <dbReference type="Rhea" id="RHEA:17989"/>
        <dbReference type="Rhea" id="RHEA-COMP:9863"/>
        <dbReference type="Rhea" id="RHEA-COMP:11604"/>
        <dbReference type="ChEBI" id="CHEBI:15378"/>
        <dbReference type="ChEBI" id="CHEBI:29999"/>
        <dbReference type="ChEBI" id="CHEBI:30616"/>
        <dbReference type="ChEBI" id="CHEBI:83421"/>
        <dbReference type="ChEBI" id="CHEBI:456216"/>
        <dbReference type="EC" id="2.7.11.11"/>
    </reaction>
</comment>
<dbReference type="GO" id="GO:0004691">
    <property type="term" value="F:cAMP-dependent protein kinase activity"/>
    <property type="evidence" value="ECO:0007669"/>
    <property type="project" value="UniProtKB-EC"/>
</dbReference>
<feature type="domain" description="Protein kinase" evidence="9">
    <location>
        <begin position="1"/>
        <end position="231"/>
    </location>
</feature>
<keyword evidence="11" id="KW-1185">Reference proteome</keyword>
<keyword evidence="2" id="KW-0723">Serine/threonine-protein kinase</keyword>
<evidence type="ECO:0000259" key="9">
    <source>
        <dbReference type="PROSITE" id="PS50011"/>
    </source>
</evidence>
<dbReference type="InterPro" id="IPR011009">
    <property type="entry name" value="Kinase-like_dom_sf"/>
</dbReference>
<name>A0A9P7KE81_9AGAR</name>
<comment type="catalytic activity">
    <reaction evidence="7">
        <text>L-threonyl-[protein] + ATP = O-phospho-L-threonyl-[protein] + ADP + H(+)</text>
        <dbReference type="Rhea" id="RHEA:46608"/>
        <dbReference type="Rhea" id="RHEA-COMP:11060"/>
        <dbReference type="Rhea" id="RHEA-COMP:11605"/>
        <dbReference type="ChEBI" id="CHEBI:15378"/>
        <dbReference type="ChEBI" id="CHEBI:30013"/>
        <dbReference type="ChEBI" id="CHEBI:30616"/>
        <dbReference type="ChEBI" id="CHEBI:61977"/>
        <dbReference type="ChEBI" id="CHEBI:456216"/>
        <dbReference type="EC" id="2.7.11.11"/>
    </reaction>
</comment>
<organism evidence="10 11">
    <name type="scientific">Asterophora parasitica</name>
    <dbReference type="NCBI Taxonomy" id="117018"/>
    <lineage>
        <taxon>Eukaryota</taxon>
        <taxon>Fungi</taxon>
        <taxon>Dikarya</taxon>
        <taxon>Basidiomycota</taxon>
        <taxon>Agaricomycotina</taxon>
        <taxon>Agaricomycetes</taxon>
        <taxon>Agaricomycetidae</taxon>
        <taxon>Agaricales</taxon>
        <taxon>Tricholomatineae</taxon>
        <taxon>Lyophyllaceae</taxon>
        <taxon>Asterophora</taxon>
    </lineage>
</organism>
<evidence type="ECO:0000256" key="5">
    <source>
        <dbReference type="ARBA" id="ARBA00022777"/>
    </source>
</evidence>
<evidence type="ECO:0000256" key="8">
    <source>
        <dbReference type="ARBA" id="ARBA00047454"/>
    </source>
</evidence>
<evidence type="ECO:0000256" key="1">
    <source>
        <dbReference type="ARBA" id="ARBA00012444"/>
    </source>
</evidence>
<gene>
    <name evidence="10" type="ORF">DXG03_000846</name>
</gene>
<dbReference type="EMBL" id="JABCKV010000011">
    <property type="protein sequence ID" value="KAG5647308.1"/>
    <property type="molecule type" value="Genomic_DNA"/>
</dbReference>
<dbReference type="PANTHER" id="PTHR24353">
    <property type="entry name" value="CYCLIC NUCLEOTIDE-DEPENDENT PROTEIN KINASE"/>
    <property type="match status" value="1"/>
</dbReference>
<dbReference type="InterPro" id="IPR000719">
    <property type="entry name" value="Prot_kinase_dom"/>
</dbReference>
<keyword evidence="3" id="KW-0808">Transferase</keyword>
<dbReference type="OrthoDB" id="10252171at2759"/>
<dbReference type="InterPro" id="IPR008271">
    <property type="entry name" value="Ser/Thr_kinase_AS"/>
</dbReference>
<dbReference type="PROSITE" id="PS00108">
    <property type="entry name" value="PROTEIN_KINASE_ST"/>
    <property type="match status" value="1"/>
</dbReference>
<dbReference type="Gene3D" id="3.30.200.20">
    <property type="entry name" value="Phosphorylase Kinase, domain 1"/>
    <property type="match status" value="1"/>
</dbReference>
<reference evidence="10" key="1">
    <citation type="submission" date="2020-07" db="EMBL/GenBank/DDBJ databases">
        <authorList>
            <person name="Nieuwenhuis M."/>
            <person name="Van De Peppel L.J.J."/>
        </authorList>
    </citation>
    <scope>NUCLEOTIDE SEQUENCE</scope>
    <source>
        <strain evidence="10">AP01</strain>
        <tissue evidence="10">Mycelium</tissue>
    </source>
</reference>
<protein>
    <recommendedName>
        <fullName evidence="1">cAMP-dependent protein kinase</fullName>
        <ecNumber evidence="1">2.7.11.11</ecNumber>
    </recommendedName>
</protein>
<comment type="caution">
    <text evidence="10">The sequence shown here is derived from an EMBL/GenBank/DDBJ whole genome shotgun (WGS) entry which is preliminary data.</text>
</comment>
<evidence type="ECO:0000313" key="11">
    <source>
        <dbReference type="Proteomes" id="UP000775547"/>
    </source>
</evidence>
<evidence type="ECO:0000256" key="6">
    <source>
        <dbReference type="ARBA" id="ARBA00022840"/>
    </source>
</evidence>
<evidence type="ECO:0000313" key="10">
    <source>
        <dbReference type="EMBL" id="KAG5647308.1"/>
    </source>
</evidence>
<proteinExistence type="predicted"/>
<dbReference type="SMART" id="SM00220">
    <property type="entry name" value="S_TKc"/>
    <property type="match status" value="1"/>
</dbReference>